<name>V4T4L8_CITCL</name>
<dbReference type="STRING" id="85681.V4T4L8"/>
<dbReference type="Proteomes" id="UP000030687">
    <property type="component" value="Unassembled WGS sequence"/>
</dbReference>
<evidence type="ECO:0000256" key="3">
    <source>
        <dbReference type="ARBA" id="ARBA00022679"/>
    </source>
</evidence>
<keyword evidence="5" id="KW-1185">Reference proteome</keyword>
<dbReference type="EMBL" id="KI536861">
    <property type="protein sequence ID" value="ESR44496.1"/>
    <property type="molecule type" value="Genomic_DNA"/>
</dbReference>
<dbReference type="PANTHER" id="PTHR48048:SF76">
    <property type="entry name" value="UDP-GLYCOSYLTRANSFERASE 708D1-LIKE"/>
    <property type="match status" value="1"/>
</dbReference>
<dbReference type="KEGG" id="cic:CICLE_v10013670mg"/>
<proteinExistence type="inferred from homology"/>
<evidence type="ECO:0000313" key="5">
    <source>
        <dbReference type="Proteomes" id="UP000030687"/>
    </source>
</evidence>
<dbReference type="InParanoid" id="V4T4L8"/>
<dbReference type="AlphaFoldDB" id="V4T4L8"/>
<dbReference type="eggNOG" id="KOG1192">
    <property type="taxonomic scope" value="Eukaryota"/>
</dbReference>
<evidence type="ECO:0008006" key="6">
    <source>
        <dbReference type="Google" id="ProtNLM"/>
    </source>
</evidence>
<dbReference type="CDD" id="cd03784">
    <property type="entry name" value="GT1_Gtf-like"/>
    <property type="match status" value="1"/>
</dbReference>
<accession>V4T4L8</accession>
<dbReference type="Gene3D" id="3.40.50.2000">
    <property type="entry name" value="Glycogen Phosphorylase B"/>
    <property type="match status" value="4"/>
</dbReference>
<gene>
    <name evidence="4" type="ORF">CICLE_v10013670mg</name>
</gene>
<evidence type="ECO:0000256" key="2">
    <source>
        <dbReference type="ARBA" id="ARBA00022676"/>
    </source>
</evidence>
<reference evidence="4 5" key="1">
    <citation type="submission" date="2013-10" db="EMBL/GenBank/DDBJ databases">
        <authorList>
            <consortium name="International Citrus Genome Consortium"/>
            <person name="Jenkins J."/>
            <person name="Schmutz J."/>
            <person name="Prochnik S."/>
            <person name="Rokhsar D."/>
            <person name="Gmitter F."/>
            <person name="Ollitrault P."/>
            <person name="Machado M."/>
            <person name="Talon M."/>
            <person name="Wincker P."/>
            <person name="Jaillon O."/>
            <person name="Morgante M."/>
        </authorList>
    </citation>
    <scope>NUCLEOTIDE SEQUENCE</scope>
    <source>
        <strain evidence="5">cv. Clemenules</strain>
    </source>
</reference>
<evidence type="ECO:0000313" key="4">
    <source>
        <dbReference type="EMBL" id="ESR44496.1"/>
    </source>
</evidence>
<dbReference type="InterPro" id="IPR050481">
    <property type="entry name" value="UDP-glycosyltransf_plant"/>
</dbReference>
<dbReference type="Pfam" id="PF00201">
    <property type="entry name" value="UDPGT"/>
    <property type="match status" value="1"/>
</dbReference>
<protein>
    <recommendedName>
        <fullName evidence="6">UDP-glycosyltransferases domain-containing protein</fullName>
    </recommendedName>
</protein>
<dbReference type="GO" id="GO:0035251">
    <property type="term" value="F:UDP-glucosyltransferase activity"/>
    <property type="evidence" value="ECO:0007669"/>
    <property type="project" value="InterPro"/>
</dbReference>
<keyword evidence="2" id="KW-0328">Glycosyltransferase</keyword>
<sequence>MADSSELKPSRLFALLSSSGMGHLTPFLRLAALLTAHHVKSPENHVTSSLSLLPSLSSPPLSAPVTDMTLTASVLPISRAINVPNYIFFTSSAKMLTLFVSFHTHTLVGSKDAIEMPTLEPIPKPWILPPLFQDMNNFLKTSFIENAKKMTESDGILVNISKTIEGKTLAELNGGKVIEGLPLVIPIGLLPLYGFEKNQPLAWLDDQATGSVVDVSFGSRTGMSREQLRELGDGNPAIGGFLTYCGWNSVTKAMWNGVQVLAWPQHGDQKINADVVERTGMGIWVQSWGWGGEAIMKGEQIAENISEMMGNELLRIQEMRIREEARTAIEQGGSLKKRLTELVEMWKN</sequence>
<dbReference type="PANTHER" id="PTHR48048">
    <property type="entry name" value="GLYCOSYLTRANSFERASE"/>
    <property type="match status" value="1"/>
</dbReference>
<dbReference type="Gramene" id="ESR44496">
    <property type="protein sequence ID" value="ESR44496"/>
    <property type="gene ID" value="CICLE_v10013670mg"/>
</dbReference>
<evidence type="ECO:0000256" key="1">
    <source>
        <dbReference type="ARBA" id="ARBA00009995"/>
    </source>
</evidence>
<comment type="similarity">
    <text evidence="1">Belongs to the UDP-glycosyltransferase family.</text>
</comment>
<keyword evidence="3" id="KW-0808">Transferase</keyword>
<dbReference type="OMA" id="NISEMMG"/>
<organism evidence="4 5">
    <name type="scientific">Citrus clementina</name>
    <name type="common">Clementine</name>
    <name type="synonym">Citrus deliciosa x Citrus sinensis</name>
    <dbReference type="NCBI Taxonomy" id="85681"/>
    <lineage>
        <taxon>Eukaryota</taxon>
        <taxon>Viridiplantae</taxon>
        <taxon>Streptophyta</taxon>
        <taxon>Embryophyta</taxon>
        <taxon>Tracheophyta</taxon>
        <taxon>Spermatophyta</taxon>
        <taxon>Magnoliopsida</taxon>
        <taxon>eudicotyledons</taxon>
        <taxon>Gunneridae</taxon>
        <taxon>Pentapetalae</taxon>
        <taxon>rosids</taxon>
        <taxon>malvids</taxon>
        <taxon>Sapindales</taxon>
        <taxon>Rutaceae</taxon>
        <taxon>Aurantioideae</taxon>
        <taxon>Citrus</taxon>
    </lineage>
</organism>
<dbReference type="InterPro" id="IPR002213">
    <property type="entry name" value="UDP_glucos_trans"/>
</dbReference>
<dbReference type="SUPFAM" id="SSF53756">
    <property type="entry name" value="UDP-Glycosyltransferase/glycogen phosphorylase"/>
    <property type="match status" value="1"/>
</dbReference>